<dbReference type="InterPro" id="IPR000182">
    <property type="entry name" value="GNAT_dom"/>
</dbReference>
<evidence type="ECO:0000259" key="1">
    <source>
        <dbReference type="PROSITE" id="PS51186"/>
    </source>
</evidence>
<dbReference type="GO" id="GO:0004145">
    <property type="term" value="F:diamine N-acetyltransferase activity"/>
    <property type="evidence" value="ECO:0007669"/>
    <property type="project" value="UniProtKB-EC"/>
</dbReference>
<evidence type="ECO:0000313" key="3">
    <source>
        <dbReference type="Proteomes" id="UP000494245"/>
    </source>
</evidence>
<dbReference type="InterPro" id="IPR016181">
    <property type="entry name" value="Acyl_CoA_acyltransferase"/>
</dbReference>
<dbReference type="SUPFAM" id="SSF55729">
    <property type="entry name" value="Acyl-CoA N-acyltransferases (Nat)"/>
    <property type="match status" value="1"/>
</dbReference>
<proteinExistence type="predicted"/>
<sequence>MVNYSGLQGRDIFLRGVELSDVGERYRGWLNDPRVNRFLESRFVPRSLENIRDFVQSMDGGETSILYAICLKEDGRHIGNIKLGPINHIHRFADVGLLIGEPDCWGKGIGSQAIGLVTDHAFLELNLNKLLAGCYAGNVGSMKAFQKVGYRQEAHFAKMRFSQGAYEDEYVLALLREDWEAARLG</sequence>
<keyword evidence="3" id="KW-1185">Reference proteome</keyword>
<dbReference type="Proteomes" id="UP000494245">
    <property type="component" value="Unassembled WGS sequence"/>
</dbReference>
<reference evidence="2 3" key="2">
    <citation type="submission" date="2020-05" db="EMBL/GenBank/DDBJ databases">
        <title>Draft genome sequence of Desulfovibrio sp. strainFSS-1.</title>
        <authorList>
            <person name="Shimoshige H."/>
            <person name="Kobayashi H."/>
            <person name="Maekawa T."/>
        </authorList>
    </citation>
    <scope>NUCLEOTIDE SEQUENCE [LARGE SCALE GENOMIC DNA]</scope>
    <source>
        <strain evidence="2 3">SIID29052-01</strain>
    </source>
</reference>
<evidence type="ECO:0000313" key="2">
    <source>
        <dbReference type="EMBL" id="GFK94856.1"/>
    </source>
</evidence>
<dbReference type="AlphaFoldDB" id="A0A6V8LYH9"/>
<name>A0A6V8LYH9_9BACT</name>
<dbReference type="Gene3D" id="3.40.630.30">
    <property type="match status" value="1"/>
</dbReference>
<dbReference type="EC" id="2.3.1.57" evidence="2"/>
<reference evidence="2 3" key="1">
    <citation type="submission" date="2020-04" db="EMBL/GenBank/DDBJ databases">
        <authorList>
            <consortium name="Desulfovibrio sp. FSS-1 genome sequencing consortium"/>
            <person name="Shimoshige H."/>
            <person name="Kobayashi H."/>
            <person name="Maekawa T."/>
        </authorList>
    </citation>
    <scope>NUCLEOTIDE SEQUENCE [LARGE SCALE GENOMIC DNA]</scope>
    <source>
        <strain evidence="2 3">SIID29052-01</strain>
    </source>
</reference>
<dbReference type="EMBL" id="BLTE01000012">
    <property type="protein sequence ID" value="GFK94856.1"/>
    <property type="molecule type" value="Genomic_DNA"/>
</dbReference>
<dbReference type="PANTHER" id="PTHR43415">
    <property type="entry name" value="SPERMIDINE N(1)-ACETYLTRANSFERASE"/>
    <property type="match status" value="1"/>
</dbReference>
<comment type="caution">
    <text evidence="2">The sequence shown here is derived from an EMBL/GenBank/DDBJ whole genome shotgun (WGS) entry which is preliminary data.</text>
</comment>
<protein>
    <submittedName>
        <fullName evidence="2">Spermidine N(1)-acetyltransferase</fullName>
        <ecNumber evidence="2">2.3.1.57</ecNumber>
    </submittedName>
</protein>
<dbReference type="PANTHER" id="PTHR43415:SF3">
    <property type="entry name" value="GNAT-FAMILY ACETYLTRANSFERASE"/>
    <property type="match status" value="1"/>
</dbReference>
<organism evidence="2 3">
    <name type="scientific">Fundidesulfovibrio magnetotacticus</name>
    <dbReference type="NCBI Taxonomy" id="2730080"/>
    <lineage>
        <taxon>Bacteria</taxon>
        <taxon>Pseudomonadati</taxon>
        <taxon>Thermodesulfobacteriota</taxon>
        <taxon>Desulfovibrionia</taxon>
        <taxon>Desulfovibrionales</taxon>
        <taxon>Desulfovibrionaceae</taxon>
        <taxon>Fundidesulfovibrio</taxon>
    </lineage>
</organism>
<accession>A0A6V8LYH9</accession>
<dbReference type="Pfam" id="PF13302">
    <property type="entry name" value="Acetyltransf_3"/>
    <property type="match status" value="1"/>
</dbReference>
<dbReference type="RefSeq" id="WP_173085329.1">
    <property type="nucleotide sequence ID" value="NZ_BLTE01000012.1"/>
</dbReference>
<keyword evidence="2" id="KW-0012">Acyltransferase</keyword>
<dbReference type="PROSITE" id="PS51186">
    <property type="entry name" value="GNAT"/>
    <property type="match status" value="1"/>
</dbReference>
<keyword evidence="2" id="KW-0808">Transferase</keyword>
<gene>
    <name evidence="2" type="primary">speG</name>
    <name evidence="2" type="ORF">NNJEOMEG_02704</name>
</gene>
<feature type="domain" description="N-acetyltransferase" evidence="1">
    <location>
        <begin position="17"/>
        <end position="177"/>
    </location>
</feature>